<dbReference type="InterPro" id="IPR008948">
    <property type="entry name" value="L-Aspartase-like"/>
</dbReference>
<reference evidence="1 2" key="1">
    <citation type="submission" date="2016-10" db="EMBL/GenBank/DDBJ databases">
        <authorList>
            <person name="de Groot N.N."/>
        </authorList>
    </citation>
    <scope>NUCLEOTIDE SEQUENCE [LARGE SCALE GENOMIC DNA]</scope>
    <source>
        <strain evidence="1 2">DSM 17862</strain>
    </source>
</reference>
<dbReference type="STRING" id="364199.SAMN04489858_11758"/>
<name>A0A1I0IPD1_9RHOB</name>
<dbReference type="EMBL" id="FOHO01000017">
    <property type="protein sequence ID" value="SET98282.1"/>
    <property type="molecule type" value="Genomic_DNA"/>
</dbReference>
<keyword evidence="1" id="KW-0456">Lyase</keyword>
<gene>
    <name evidence="1" type="ORF">SAMN04489858_11758</name>
</gene>
<dbReference type="AlphaFoldDB" id="A0A1I0IPD1"/>
<evidence type="ECO:0000313" key="2">
    <source>
        <dbReference type="Proteomes" id="UP000199180"/>
    </source>
</evidence>
<protein>
    <submittedName>
        <fullName evidence="1">Lyase</fullName>
    </submittedName>
</protein>
<organism evidence="1 2">
    <name type="scientific">Paracoccus homiensis</name>
    <dbReference type="NCBI Taxonomy" id="364199"/>
    <lineage>
        <taxon>Bacteria</taxon>
        <taxon>Pseudomonadati</taxon>
        <taxon>Pseudomonadota</taxon>
        <taxon>Alphaproteobacteria</taxon>
        <taxon>Rhodobacterales</taxon>
        <taxon>Paracoccaceae</taxon>
        <taxon>Paracoccus</taxon>
    </lineage>
</organism>
<accession>A0A1I0IPD1</accession>
<dbReference type="GO" id="GO:0016829">
    <property type="term" value="F:lyase activity"/>
    <property type="evidence" value="ECO:0007669"/>
    <property type="project" value="UniProtKB-KW"/>
</dbReference>
<dbReference type="Proteomes" id="UP000199180">
    <property type="component" value="Unassembled WGS sequence"/>
</dbReference>
<keyword evidence="2" id="KW-1185">Reference proteome</keyword>
<proteinExistence type="predicted"/>
<dbReference type="SUPFAM" id="SSF48557">
    <property type="entry name" value="L-aspartase-like"/>
    <property type="match status" value="1"/>
</dbReference>
<sequence>MILGDKFRSFASAMHEDIARVRQLSSLLTEVNLGATAVGTRITALDGYGILLGSLAGLWSLRRI</sequence>
<evidence type="ECO:0000313" key="1">
    <source>
        <dbReference type="EMBL" id="SET98282.1"/>
    </source>
</evidence>
<dbReference type="Gene3D" id="1.20.200.10">
    <property type="entry name" value="Fumarase/aspartase (Central domain)"/>
    <property type="match status" value="1"/>
</dbReference>